<evidence type="ECO:0000256" key="4">
    <source>
        <dbReference type="ARBA" id="ARBA00011245"/>
    </source>
</evidence>
<keyword evidence="6" id="KW-0378">Hydrolase</keyword>
<keyword evidence="10" id="KW-0732">Signal</keyword>
<keyword evidence="8" id="KW-0326">Glycosidase</keyword>
<dbReference type="InterPro" id="IPR023232">
    <property type="entry name" value="Glyco_hydro_2_AS"/>
</dbReference>
<dbReference type="PANTHER" id="PTHR46323:SF2">
    <property type="entry name" value="BETA-GALACTOSIDASE"/>
    <property type="match status" value="1"/>
</dbReference>
<dbReference type="InterPro" id="IPR008979">
    <property type="entry name" value="Galactose-bd-like_sf"/>
</dbReference>
<comment type="caution">
    <text evidence="14">The sequence shown here is derived from an EMBL/GenBank/DDBJ whole genome shotgun (WGS) entry which is preliminary data.</text>
</comment>
<keyword evidence="7" id="KW-0106">Calcium</keyword>
<dbReference type="EMBL" id="DYXD01000253">
    <property type="protein sequence ID" value="HJF08813.1"/>
    <property type="molecule type" value="Genomic_DNA"/>
</dbReference>
<evidence type="ECO:0000259" key="11">
    <source>
        <dbReference type="Pfam" id="PF00703"/>
    </source>
</evidence>
<dbReference type="PROSITE" id="PS00608">
    <property type="entry name" value="GLYCOSYL_HYDROL_F2_2"/>
    <property type="match status" value="1"/>
</dbReference>
<dbReference type="Gene3D" id="3.20.20.80">
    <property type="entry name" value="Glycosidases"/>
    <property type="match status" value="1"/>
</dbReference>
<evidence type="ECO:0000313" key="14">
    <source>
        <dbReference type="EMBL" id="HJF08813.1"/>
    </source>
</evidence>
<dbReference type="SUPFAM" id="SSF49303">
    <property type="entry name" value="beta-Galactosidase/glucuronidase domain"/>
    <property type="match status" value="1"/>
</dbReference>
<accession>A0A921K3V8</accession>
<comment type="catalytic activity">
    <reaction evidence="1">
        <text>Hydrolysis of terminal non-reducing beta-D-galactose residues in beta-D-galactosides.</text>
        <dbReference type="EC" id="3.2.1.23"/>
    </reaction>
</comment>
<organism evidence="14 15">
    <name type="scientific">Phocaeicola coprocola</name>
    <dbReference type="NCBI Taxonomy" id="310298"/>
    <lineage>
        <taxon>Bacteria</taxon>
        <taxon>Pseudomonadati</taxon>
        <taxon>Bacteroidota</taxon>
        <taxon>Bacteroidia</taxon>
        <taxon>Bacteroidales</taxon>
        <taxon>Bacteroidaceae</taxon>
        <taxon>Phocaeicola</taxon>
    </lineage>
</organism>
<dbReference type="InterPro" id="IPR013783">
    <property type="entry name" value="Ig-like_fold"/>
</dbReference>
<evidence type="ECO:0000259" key="13">
    <source>
        <dbReference type="Pfam" id="PF02837"/>
    </source>
</evidence>
<dbReference type="SUPFAM" id="SSF51445">
    <property type="entry name" value="(Trans)glycosidases"/>
    <property type="match status" value="1"/>
</dbReference>
<feature type="domain" description="Glycoside hydrolase family 2 catalytic" evidence="12">
    <location>
        <begin position="312"/>
        <end position="519"/>
    </location>
</feature>
<reference evidence="14" key="1">
    <citation type="journal article" date="2021" name="PeerJ">
        <title>Extensive microbial diversity within the chicken gut microbiome revealed by metagenomics and culture.</title>
        <authorList>
            <person name="Gilroy R."/>
            <person name="Ravi A."/>
            <person name="Getino M."/>
            <person name="Pursley I."/>
            <person name="Horton D.L."/>
            <person name="Alikhan N.F."/>
            <person name="Baker D."/>
            <person name="Gharbi K."/>
            <person name="Hall N."/>
            <person name="Watson M."/>
            <person name="Adriaenssens E.M."/>
            <person name="Foster-Nyarko E."/>
            <person name="Jarju S."/>
            <person name="Secka A."/>
            <person name="Antonio M."/>
            <person name="Oren A."/>
            <person name="Chaudhuri R.R."/>
            <person name="La Ragione R."/>
            <person name="Hildebrand F."/>
            <person name="Pallen M.J."/>
        </authorList>
    </citation>
    <scope>NUCLEOTIDE SEQUENCE</scope>
    <source>
        <strain evidence="14">CHK165-8395</strain>
    </source>
</reference>
<evidence type="ECO:0000259" key="12">
    <source>
        <dbReference type="Pfam" id="PF02836"/>
    </source>
</evidence>
<evidence type="ECO:0000313" key="15">
    <source>
        <dbReference type="Proteomes" id="UP000718012"/>
    </source>
</evidence>
<dbReference type="InterPro" id="IPR006104">
    <property type="entry name" value="Glyco_hydro_2_N"/>
</dbReference>
<comment type="similarity">
    <text evidence="3">Belongs to the glycosyl hydrolase 2 family.</text>
</comment>
<evidence type="ECO:0000256" key="9">
    <source>
        <dbReference type="SAM" id="MobiDB-lite"/>
    </source>
</evidence>
<sequence>MKTHIIRRALLALGICSALNMQAQAPHPERIYLSGTGTDYIRTWEFYCSKGQNSGKWKSIEVPSCWELQGFGEYTYGRYYTIKGAKPSDETGIYRYRFLTPDCGKTDRVKLFFDGVMTDAEVWVNGKSAGQIHQGAFYRFSYDITSLLKAEGENLLEVKVAKQSANKSVNAAERRADWWLYGGIYRPVWLEVVPAVSMEHFILDARADGSLRASVRTTGNAEGHVLAVSIRGLKDGKPLRTLQGKEQVSCPLATSGRETEFTSKWSDVKVWNTEAPELYVARLELKDRSGNVIQVREERIGFRTIEFFPQDGIYLNGTRLIVKGINRHSFSVDGGRTTSAAMSRQDALLIKEMNMNAVRSHYPPDEHFLDMCDSLGLVYIDELSGWHGRYDTETGARLIREMVERDVNHPSVILWSNGNEGGWNTDNDSLFCKYDKFQRRHVIHPWADFDGLDTHHYPAYLTGVARFTNGYKVFMPTEFMHAMYDQGGGAGLRDFWDRWMTNPMFAGGFIWVFCDEAPKRSDRGGVLDSDGSNAPDGVVGPRREKEGSFYAIRSQWSPVQIKPLLITEHFDGSFFVSNEYIYTNLKDCRMTYEVLSCDIPMQGTVSRILACGEVTLPALSPGETGKARFSLPASFAEGDVLKLEAFDRDGHRICDWSFPIRLANPYFQRHLAQVSTGLSGNAVSARNNGKEIVLKSEKVSVTFDAATGMILRVLSGNTEIPLTNGPVAVGMKMVYQPASSYVRQDSEEAVFCARYKGGADSIVWRLTSQGLLYMDAVLLNRASGGGGFDDAFMDTEVYNLGLTFSYPERICKGMKWLGRGPYRVWKNRIPGTNYGIWHKDYNNTVTGESYDNLVYPEFKGYHANMYWATFESDTAPFTVYSRTDGIFYRVFTPEEPKGSAKRTMPEFPEGDISFLLDIPAICSFKPIEQQGPNSQPGNIRIKKGDKGLRLNLMFDFRKEN</sequence>
<evidence type="ECO:0000256" key="1">
    <source>
        <dbReference type="ARBA" id="ARBA00001412"/>
    </source>
</evidence>
<evidence type="ECO:0000256" key="6">
    <source>
        <dbReference type="ARBA" id="ARBA00022801"/>
    </source>
</evidence>
<dbReference type="GO" id="GO:0030246">
    <property type="term" value="F:carbohydrate binding"/>
    <property type="evidence" value="ECO:0007669"/>
    <property type="project" value="InterPro"/>
</dbReference>
<dbReference type="PANTHER" id="PTHR46323">
    <property type="entry name" value="BETA-GALACTOSIDASE"/>
    <property type="match status" value="1"/>
</dbReference>
<feature type="region of interest" description="Disordered" evidence="9">
    <location>
        <begin position="522"/>
        <end position="542"/>
    </location>
</feature>
<proteinExistence type="inferred from homology"/>
<dbReference type="InterPro" id="IPR011013">
    <property type="entry name" value="Gal_mutarotase_sf_dom"/>
</dbReference>
<dbReference type="EC" id="3.2.1.23" evidence="5"/>
<dbReference type="InterPro" id="IPR036156">
    <property type="entry name" value="Beta-gal/glucu_dom_sf"/>
</dbReference>
<dbReference type="Proteomes" id="UP000718012">
    <property type="component" value="Unassembled WGS sequence"/>
</dbReference>
<dbReference type="Gene3D" id="2.60.40.10">
    <property type="entry name" value="Immunoglobulins"/>
    <property type="match status" value="1"/>
</dbReference>
<gene>
    <name evidence="14" type="ORF">K8U81_11635</name>
</gene>
<dbReference type="Pfam" id="PF00703">
    <property type="entry name" value="Glyco_hydro_2"/>
    <property type="match status" value="1"/>
</dbReference>
<protein>
    <recommendedName>
        <fullName evidence="5">beta-galactosidase</fullName>
        <ecNumber evidence="5">3.2.1.23</ecNumber>
    </recommendedName>
</protein>
<dbReference type="InterPro" id="IPR006103">
    <property type="entry name" value="Glyco_hydro_2_cat"/>
</dbReference>
<dbReference type="GO" id="GO:0009341">
    <property type="term" value="C:beta-galactosidase complex"/>
    <property type="evidence" value="ECO:0007669"/>
    <property type="project" value="TreeGrafter"/>
</dbReference>
<dbReference type="InterPro" id="IPR017853">
    <property type="entry name" value="GH"/>
</dbReference>
<evidence type="ECO:0000256" key="8">
    <source>
        <dbReference type="ARBA" id="ARBA00023295"/>
    </source>
</evidence>
<evidence type="ECO:0000256" key="7">
    <source>
        <dbReference type="ARBA" id="ARBA00022837"/>
    </source>
</evidence>
<reference evidence="14" key="2">
    <citation type="submission" date="2021-09" db="EMBL/GenBank/DDBJ databases">
        <authorList>
            <person name="Gilroy R."/>
        </authorList>
    </citation>
    <scope>NUCLEOTIDE SEQUENCE</scope>
    <source>
        <strain evidence="14">CHK165-8395</strain>
    </source>
</reference>
<feature type="signal peptide" evidence="10">
    <location>
        <begin position="1"/>
        <end position="23"/>
    </location>
</feature>
<comment type="cofactor">
    <cofactor evidence="2">
        <name>Ca(2+)</name>
        <dbReference type="ChEBI" id="CHEBI:29108"/>
    </cofactor>
</comment>
<dbReference type="InterPro" id="IPR006102">
    <property type="entry name" value="Ig-like_GH2"/>
</dbReference>
<dbReference type="Pfam" id="PF02837">
    <property type="entry name" value="Glyco_hydro_2_N"/>
    <property type="match status" value="1"/>
</dbReference>
<dbReference type="SUPFAM" id="SSF74650">
    <property type="entry name" value="Galactose mutarotase-like"/>
    <property type="match status" value="1"/>
</dbReference>
<feature type="chain" id="PRO_5037163418" description="beta-galactosidase" evidence="10">
    <location>
        <begin position="24"/>
        <end position="960"/>
    </location>
</feature>
<dbReference type="SUPFAM" id="SSF49785">
    <property type="entry name" value="Galactose-binding domain-like"/>
    <property type="match status" value="1"/>
</dbReference>
<dbReference type="InterPro" id="IPR006101">
    <property type="entry name" value="Glyco_hydro_2"/>
</dbReference>
<comment type="subunit">
    <text evidence="4">Monomer.</text>
</comment>
<dbReference type="InterPro" id="IPR050347">
    <property type="entry name" value="Bact_Beta-galactosidase"/>
</dbReference>
<dbReference type="Gene3D" id="2.60.120.260">
    <property type="entry name" value="Galactose-binding domain-like"/>
    <property type="match status" value="1"/>
</dbReference>
<dbReference type="GO" id="GO:0004565">
    <property type="term" value="F:beta-galactosidase activity"/>
    <property type="evidence" value="ECO:0007669"/>
    <property type="project" value="UniProtKB-EC"/>
</dbReference>
<dbReference type="AlphaFoldDB" id="A0A921K3V8"/>
<evidence type="ECO:0000256" key="5">
    <source>
        <dbReference type="ARBA" id="ARBA00012756"/>
    </source>
</evidence>
<dbReference type="GO" id="GO:0005990">
    <property type="term" value="P:lactose catabolic process"/>
    <property type="evidence" value="ECO:0007669"/>
    <property type="project" value="TreeGrafter"/>
</dbReference>
<name>A0A921K3V8_9BACT</name>
<dbReference type="PRINTS" id="PR00132">
    <property type="entry name" value="GLHYDRLASE2"/>
</dbReference>
<evidence type="ECO:0000256" key="3">
    <source>
        <dbReference type="ARBA" id="ARBA00007401"/>
    </source>
</evidence>
<evidence type="ECO:0000256" key="2">
    <source>
        <dbReference type="ARBA" id="ARBA00001913"/>
    </source>
</evidence>
<dbReference type="Pfam" id="PF02836">
    <property type="entry name" value="Glyco_hydro_2_C"/>
    <property type="match status" value="1"/>
</dbReference>
<feature type="domain" description="Glycosyl hydrolases family 2 sugar binding" evidence="13">
    <location>
        <begin position="58"/>
        <end position="192"/>
    </location>
</feature>
<feature type="domain" description="Glycoside hydrolase family 2 immunoglobulin-like beta-sandwich" evidence="11">
    <location>
        <begin position="207"/>
        <end position="303"/>
    </location>
</feature>
<dbReference type="InterPro" id="IPR014718">
    <property type="entry name" value="GH-type_carb-bd"/>
</dbReference>
<dbReference type="Gene3D" id="2.70.98.10">
    <property type="match status" value="1"/>
</dbReference>
<evidence type="ECO:0000256" key="10">
    <source>
        <dbReference type="SAM" id="SignalP"/>
    </source>
</evidence>